<dbReference type="InterPro" id="IPR036875">
    <property type="entry name" value="Znf_CCHC_sf"/>
</dbReference>
<keyword evidence="1" id="KW-0479">Metal-binding</keyword>
<feature type="region of interest" description="Disordered" evidence="2">
    <location>
        <begin position="73"/>
        <end position="111"/>
    </location>
</feature>
<dbReference type="EMBL" id="CAKXAJ010021259">
    <property type="protein sequence ID" value="CAH2226408.1"/>
    <property type="molecule type" value="Genomic_DNA"/>
</dbReference>
<dbReference type="GO" id="GO:0003676">
    <property type="term" value="F:nucleic acid binding"/>
    <property type="evidence" value="ECO:0007669"/>
    <property type="project" value="InterPro"/>
</dbReference>
<comment type="caution">
    <text evidence="4">The sequence shown here is derived from an EMBL/GenBank/DDBJ whole genome shotgun (WGS) entry which is preliminary data.</text>
</comment>
<keyword evidence="5" id="KW-1185">Reference proteome</keyword>
<dbReference type="PROSITE" id="PS50158">
    <property type="entry name" value="ZF_CCHC"/>
    <property type="match status" value="2"/>
</dbReference>
<feature type="compositionally biased region" description="Polar residues" evidence="2">
    <location>
        <begin position="27"/>
        <end position="36"/>
    </location>
</feature>
<evidence type="ECO:0000256" key="1">
    <source>
        <dbReference type="PROSITE-ProRule" id="PRU00047"/>
    </source>
</evidence>
<feature type="compositionally biased region" description="Polar residues" evidence="2">
    <location>
        <begin position="143"/>
        <end position="155"/>
    </location>
</feature>
<keyword evidence="1" id="KW-0863">Zinc-finger</keyword>
<evidence type="ECO:0000259" key="3">
    <source>
        <dbReference type="PROSITE" id="PS50158"/>
    </source>
</evidence>
<protein>
    <submittedName>
        <fullName evidence="4">Jg10227 protein</fullName>
    </submittedName>
</protein>
<sequence length="749" mass="83956">MNIADQKNKLPQEGTSTAGGAGESLTGALNMSSTANIIRAPGRPSYSGGGQGSPNSHTKNTQRYTRTHIPMTAAAASRYQSTTAGTREGSRIETDDTSSHIHSEEEKGRSIEGIVFDEINPFIRGGTVQRSPPLKADQDSDLSETISNDPQANTHTCKTIKTTQIRERKGSLGSTEGFIAYTAKKGLASKRSRTEDGDGEGKQIEIMRAIARLTRITAGLVKIVSENSNTKLEIKAGVRDLKGQIDHLNKKTSEWEWETTPYKSKTRAVMKSTMENSTQTKDETKEIPHGNIQSSKLKQDAWTQTDKELEGKDDNYRIIELKKKIVSCNDFNNLKEIINSYWPEEVFTVAKIDALNPLTLAKSWDVAYIAVPSTQEQENPKSARKLMRNSHPEALELLDECKPGEVEYSIHTYKSSKRRVAEGEKYVFVLPSAEKSENNEEREQVYKQILELKRKCEEQNRPKRLAIVTDEEIDKQCIRKILQVIFVGWDIRMFLSEDETRVIKTEKRKTETLIVKGEGTYADVLKKMKSSVSSTDLKQLGVTVKSVKKVGEGKVMMKVFGNANQTEALKDKITNVMVNSEVSMGGESIYHITGIEEDVDRDEVKRAIEKELNTTVQVTSLRPTKHRSQTATIAVKKYLTKNLINIKWITIGWTRCRLRKRVNIDICYKCWETGHIAVECQGPDRSDLCKKCGMSGHKAASCVAGEYCLLCDKAGHRPATTGCLKFREDIRRAENIGVKEYKGNKTKTK</sequence>
<keyword evidence="1" id="KW-0862">Zinc</keyword>
<evidence type="ECO:0000313" key="4">
    <source>
        <dbReference type="EMBL" id="CAH2226408.1"/>
    </source>
</evidence>
<name>A0A8S4R1R4_9NEOP</name>
<evidence type="ECO:0000313" key="5">
    <source>
        <dbReference type="Proteomes" id="UP000838756"/>
    </source>
</evidence>
<evidence type="ECO:0000256" key="2">
    <source>
        <dbReference type="SAM" id="MobiDB-lite"/>
    </source>
</evidence>
<gene>
    <name evidence="4" type="primary">jg10227</name>
    <name evidence="4" type="ORF">PAEG_LOCUS7114</name>
</gene>
<feature type="domain" description="CCHC-type" evidence="3">
    <location>
        <begin position="667"/>
        <end position="680"/>
    </location>
</feature>
<dbReference type="Gene3D" id="4.10.60.10">
    <property type="entry name" value="Zinc finger, CCHC-type"/>
    <property type="match status" value="1"/>
</dbReference>
<dbReference type="AlphaFoldDB" id="A0A8S4R1R4"/>
<dbReference type="InterPro" id="IPR001878">
    <property type="entry name" value="Znf_CCHC"/>
</dbReference>
<dbReference type="Proteomes" id="UP000838756">
    <property type="component" value="Unassembled WGS sequence"/>
</dbReference>
<dbReference type="OrthoDB" id="6920789at2759"/>
<dbReference type="SUPFAM" id="SSF57756">
    <property type="entry name" value="Retrovirus zinc finger-like domains"/>
    <property type="match status" value="1"/>
</dbReference>
<feature type="compositionally biased region" description="Basic and acidic residues" evidence="2">
    <location>
        <begin position="1"/>
        <end position="10"/>
    </location>
</feature>
<accession>A0A8S4R1R4</accession>
<dbReference type="GO" id="GO:0008270">
    <property type="term" value="F:zinc ion binding"/>
    <property type="evidence" value="ECO:0007669"/>
    <property type="project" value="UniProtKB-KW"/>
</dbReference>
<feature type="region of interest" description="Disordered" evidence="2">
    <location>
        <begin position="124"/>
        <end position="155"/>
    </location>
</feature>
<proteinExistence type="predicted"/>
<reference evidence="4" key="1">
    <citation type="submission" date="2022-03" db="EMBL/GenBank/DDBJ databases">
        <authorList>
            <person name="Lindestad O."/>
        </authorList>
    </citation>
    <scope>NUCLEOTIDE SEQUENCE</scope>
</reference>
<feature type="region of interest" description="Disordered" evidence="2">
    <location>
        <begin position="1"/>
        <end position="61"/>
    </location>
</feature>
<feature type="compositionally biased region" description="Basic and acidic residues" evidence="2">
    <location>
        <begin position="88"/>
        <end position="110"/>
    </location>
</feature>
<organism evidence="4 5">
    <name type="scientific">Pararge aegeria aegeria</name>
    <dbReference type="NCBI Taxonomy" id="348720"/>
    <lineage>
        <taxon>Eukaryota</taxon>
        <taxon>Metazoa</taxon>
        <taxon>Ecdysozoa</taxon>
        <taxon>Arthropoda</taxon>
        <taxon>Hexapoda</taxon>
        <taxon>Insecta</taxon>
        <taxon>Pterygota</taxon>
        <taxon>Neoptera</taxon>
        <taxon>Endopterygota</taxon>
        <taxon>Lepidoptera</taxon>
        <taxon>Glossata</taxon>
        <taxon>Ditrysia</taxon>
        <taxon>Papilionoidea</taxon>
        <taxon>Nymphalidae</taxon>
        <taxon>Satyrinae</taxon>
        <taxon>Satyrini</taxon>
        <taxon>Parargina</taxon>
        <taxon>Pararge</taxon>
    </lineage>
</organism>
<feature type="domain" description="CCHC-type" evidence="3">
    <location>
        <begin position="689"/>
        <end position="702"/>
    </location>
</feature>
<dbReference type="SMART" id="SM00343">
    <property type="entry name" value="ZnF_C2HC"/>
    <property type="match status" value="2"/>
</dbReference>